<keyword evidence="1 3" id="KW-0328">Glycosyltransferase</keyword>
<name>I2GHY7_9BACT</name>
<sequence>MITAMKEPDFGQILDSFYWNLPDGMPGVWVGRLKGATNMDRCYGPEFFKRVFQESADKSVKHFLCGGKEGVADELRQAVASKFANHNVVGTYCPPFRALSDDEFKALGNQINQSGADIVWIGLSTPKQERFAQQLKKYTSVHFIVTVGAAFDFHTDKVQQAPAWMQQLSLEWFFRLLMEPKRLYKRYLEIVPLFIYYNLKDFISDNHPKVVQNS</sequence>
<evidence type="ECO:0000256" key="1">
    <source>
        <dbReference type="ARBA" id="ARBA00022676"/>
    </source>
</evidence>
<dbReference type="GO" id="GO:0047244">
    <property type="term" value="F:N-acetylglucosaminyldiphosphoundecaprenol N-acetyl-beta-D-mannosaminyltransferase activity"/>
    <property type="evidence" value="ECO:0007669"/>
    <property type="project" value="UniProtKB-EC"/>
</dbReference>
<organism evidence="3 4">
    <name type="scientific">Fibrisoma limi BUZ 3</name>
    <dbReference type="NCBI Taxonomy" id="1185876"/>
    <lineage>
        <taxon>Bacteria</taxon>
        <taxon>Pseudomonadati</taxon>
        <taxon>Bacteroidota</taxon>
        <taxon>Cytophagia</taxon>
        <taxon>Cytophagales</taxon>
        <taxon>Spirosomataceae</taxon>
        <taxon>Fibrisoma</taxon>
    </lineage>
</organism>
<comment type="caution">
    <text evidence="3">The sequence shown here is derived from an EMBL/GenBank/DDBJ whole genome shotgun (WGS) entry which is preliminary data.</text>
</comment>
<dbReference type="InterPro" id="IPR004629">
    <property type="entry name" value="WecG_TagA_CpsF"/>
</dbReference>
<dbReference type="EMBL" id="CAIT01000006">
    <property type="protein sequence ID" value="CCH53512.1"/>
    <property type="molecule type" value="Genomic_DNA"/>
</dbReference>
<dbReference type="NCBIfam" id="TIGR00696">
    <property type="entry name" value="wecG_tagA_cpsF"/>
    <property type="match status" value="1"/>
</dbReference>
<dbReference type="Pfam" id="PF03808">
    <property type="entry name" value="Glyco_tran_WecG"/>
    <property type="match status" value="1"/>
</dbReference>
<keyword evidence="4" id="KW-1185">Reference proteome</keyword>
<protein>
    <submittedName>
        <fullName evidence="3">N-acetylglucosaminyldiphosphoundecaprenol</fullName>
        <ecNumber evidence="3">2.4.1.187</ecNumber>
    </submittedName>
</protein>
<evidence type="ECO:0000313" key="3">
    <source>
        <dbReference type="EMBL" id="CCH53512.1"/>
    </source>
</evidence>
<proteinExistence type="predicted"/>
<dbReference type="AlphaFoldDB" id="I2GHY7"/>
<dbReference type="eggNOG" id="COG1922">
    <property type="taxonomic scope" value="Bacteria"/>
</dbReference>
<reference evidence="3 4" key="1">
    <citation type="journal article" date="2012" name="J. Bacteriol.">
        <title>Genome Sequence of the Filamentous Bacterium Fibrisoma limi BUZ 3T.</title>
        <authorList>
            <person name="Filippini M."/>
            <person name="Qi W."/>
            <person name="Jaenicke S."/>
            <person name="Goesmann A."/>
            <person name="Smits T.H."/>
            <person name="Bagheri H.C."/>
        </authorList>
    </citation>
    <scope>NUCLEOTIDE SEQUENCE [LARGE SCALE GENOMIC DNA]</scope>
    <source>
        <strain evidence="4">BUZ 3T</strain>
    </source>
</reference>
<dbReference type="CDD" id="cd06533">
    <property type="entry name" value="Glyco_transf_WecG_TagA"/>
    <property type="match status" value="1"/>
</dbReference>
<accession>I2GHY7</accession>
<dbReference type="STRING" id="1185876.BN8_02611"/>
<evidence type="ECO:0000256" key="2">
    <source>
        <dbReference type="ARBA" id="ARBA00022679"/>
    </source>
</evidence>
<dbReference type="RefSeq" id="WP_009282094.1">
    <property type="nucleotide sequence ID" value="NZ_CAIT01000006.1"/>
</dbReference>
<keyword evidence="2 3" id="KW-0808">Transferase</keyword>
<dbReference type="PANTHER" id="PTHR34136">
    <property type="match status" value="1"/>
</dbReference>
<dbReference type="EC" id="2.4.1.187" evidence="3"/>
<gene>
    <name evidence="3" type="ORF">BN8_02611</name>
</gene>
<evidence type="ECO:0000313" key="4">
    <source>
        <dbReference type="Proteomes" id="UP000009309"/>
    </source>
</evidence>
<dbReference type="PANTHER" id="PTHR34136:SF1">
    <property type="entry name" value="UDP-N-ACETYL-D-MANNOSAMINURONIC ACID TRANSFERASE"/>
    <property type="match status" value="1"/>
</dbReference>
<dbReference type="Proteomes" id="UP000009309">
    <property type="component" value="Unassembled WGS sequence"/>
</dbReference>